<dbReference type="InterPro" id="IPR044429">
    <property type="entry name" value="SETD4_SET"/>
</dbReference>
<organism evidence="2 3">
    <name type="scientific">Pseudogymnoascus verrucosus</name>
    <dbReference type="NCBI Taxonomy" id="342668"/>
    <lineage>
        <taxon>Eukaryota</taxon>
        <taxon>Fungi</taxon>
        <taxon>Dikarya</taxon>
        <taxon>Ascomycota</taxon>
        <taxon>Pezizomycotina</taxon>
        <taxon>Leotiomycetes</taxon>
        <taxon>Thelebolales</taxon>
        <taxon>Thelebolaceae</taxon>
        <taxon>Pseudogymnoascus</taxon>
    </lineage>
</organism>
<dbReference type="SUPFAM" id="SSF82199">
    <property type="entry name" value="SET domain"/>
    <property type="match status" value="1"/>
</dbReference>
<dbReference type="STRING" id="342668.A0A1B8GTZ2"/>
<dbReference type="RefSeq" id="XP_018133029.1">
    <property type="nucleotide sequence ID" value="XM_018272086.2"/>
</dbReference>
<dbReference type="EMBL" id="KV460213">
    <property type="protein sequence ID" value="OBT99296.1"/>
    <property type="molecule type" value="Genomic_DNA"/>
</dbReference>
<dbReference type="Gene3D" id="3.90.1410.10">
    <property type="entry name" value="set domain protein methyltransferase, domain 1"/>
    <property type="match status" value="1"/>
</dbReference>
<dbReference type="PROSITE" id="PS50280">
    <property type="entry name" value="SET"/>
    <property type="match status" value="1"/>
</dbReference>
<evidence type="ECO:0000313" key="2">
    <source>
        <dbReference type="EMBL" id="OBT99296.1"/>
    </source>
</evidence>
<feature type="domain" description="SET" evidence="1">
    <location>
        <begin position="14"/>
        <end position="224"/>
    </location>
</feature>
<dbReference type="InterPro" id="IPR001214">
    <property type="entry name" value="SET_dom"/>
</dbReference>
<name>A0A1B8GTZ2_9PEZI</name>
<reference evidence="2 3" key="1">
    <citation type="submission" date="2016-03" db="EMBL/GenBank/DDBJ databases">
        <title>Comparative genomics of Pseudogymnoascus destructans, the fungus causing white-nose syndrome of bats.</title>
        <authorList>
            <person name="Palmer J.M."/>
            <person name="Drees K.P."/>
            <person name="Foster J.T."/>
            <person name="Lindner D.L."/>
        </authorList>
    </citation>
    <scope>NUCLEOTIDE SEQUENCE [LARGE SCALE GENOMIC DNA]</scope>
    <source>
        <strain evidence="2 3">UAMH 10579</strain>
    </source>
</reference>
<accession>A0A1B8GTZ2</accession>
<dbReference type="GeneID" id="28835964"/>
<sequence>MDKHEEFTRWAELQGVKLYGIAAHQFPGRGLGIVAKERQEAGKIILTVPTSALRTTLTVPKAISVSLGKITAHGLLAADLSLDTDKARSRWRDVLPSQEDFQKSMPIQWPPILQDFLPQAALALLSDQIKKFELDWATVSGAFPALSRDHYLYNWLIVNTRTFYHVPPGTKKKKDPKDCMALNPFADYFNHSSEGCTVEFGPEGFEITSNKVYEKGEEIYISYGKHSNDFLLAEYGFVMDENDFDHILLDSVIIPKMDAVQLQLVRDAGYLGNYVLDKESVCYRTEVALRALCMPARRWERFVDSGVDGQHDQAMADELLIKVLKLYVAKAQNVIGQLLSLEVKDRSQVETLVRRWNQILLFLHGAIERSVL</sequence>
<dbReference type="CDD" id="cd19177">
    <property type="entry name" value="SET_SETD4"/>
    <property type="match status" value="1"/>
</dbReference>
<dbReference type="InterPro" id="IPR050600">
    <property type="entry name" value="SETD3_SETD6_MTase"/>
</dbReference>
<reference evidence="3" key="2">
    <citation type="journal article" date="2018" name="Nat. Commun.">
        <title>Extreme sensitivity to ultraviolet light in the fungal pathogen causing white-nose syndrome of bats.</title>
        <authorList>
            <person name="Palmer J.M."/>
            <person name="Drees K.P."/>
            <person name="Foster J.T."/>
            <person name="Lindner D.L."/>
        </authorList>
    </citation>
    <scope>NUCLEOTIDE SEQUENCE [LARGE SCALE GENOMIC DNA]</scope>
    <source>
        <strain evidence="3">UAMH 10579</strain>
    </source>
</reference>
<dbReference type="InterPro" id="IPR046341">
    <property type="entry name" value="SET_dom_sf"/>
</dbReference>
<dbReference type="GO" id="GO:0016279">
    <property type="term" value="F:protein-lysine N-methyltransferase activity"/>
    <property type="evidence" value="ECO:0007669"/>
    <property type="project" value="InterPro"/>
</dbReference>
<dbReference type="AlphaFoldDB" id="A0A1B8GTZ2"/>
<dbReference type="PANTHER" id="PTHR13271:SF137">
    <property type="entry name" value="SET DOMAIN-CONTAINING PROTEIN"/>
    <property type="match status" value="1"/>
</dbReference>
<dbReference type="Pfam" id="PF00856">
    <property type="entry name" value="SET"/>
    <property type="match status" value="1"/>
</dbReference>
<dbReference type="Proteomes" id="UP000091956">
    <property type="component" value="Unassembled WGS sequence"/>
</dbReference>
<gene>
    <name evidence="2" type="ORF">VE01_02578</name>
</gene>
<evidence type="ECO:0000259" key="1">
    <source>
        <dbReference type="PROSITE" id="PS50280"/>
    </source>
</evidence>
<dbReference type="OrthoDB" id="341421at2759"/>
<protein>
    <recommendedName>
        <fullName evidence="1">SET domain-containing protein</fullName>
    </recommendedName>
</protein>
<evidence type="ECO:0000313" key="3">
    <source>
        <dbReference type="Proteomes" id="UP000091956"/>
    </source>
</evidence>
<keyword evidence="3" id="KW-1185">Reference proteome</keyword>
<dbReference type="PANTHER" id="PTHR13271">
    <property type="entry name" value="UNCHARACTERIZED PUTATIVE METHYLTRANSFERASE"/>
    <property type="match status" value="1"/>
</dbReference>
<proteinExistence type="predicted"/>